<dbReference type="OrthoDB" id="6630189at2"/>
<gene>
    <name evidence="1" type="ORF">E0L21_15005</name>
</gene>
<organism evidence="1 2">
    <name type="scientific">Kosakonia quasisacchari</name>
    <dbReference type="NCBI Taxonomy" id="2529380"/>
    <lineage>
        <taxon>Bacteria</taxon>
        <taxon>Pseudomonadati</taxon>
        <taxon>Pseudomonadota</taxon>
        <taxon>Gammaproteobacteria</taxon>
        <taxon>Enterobacterales</taxon>
        <taxon>Enterobacteriaceae</taxon>
        <taxon>Kosakonia</taxon>
    </lineage>
</organism>
<evidence type="ECO:0000313" key="2">
    <source>
        <dbReference type="Proteomes" id="UP000291793"/>
    </source>
</evidence>
<reference evidence="1 2" key="1">
    <citation type="submission" date="2019-02" db="EMBL/GenBank/DDBJ databases">
        <title>The draft genome of Kosakonia quasisacchari strain WCHKQ120001.</title>
        <authorList>
            <person name="Wang C."/>
            <person name="Feng Y."/>
            <person name="Zong Z."/>
        </authorList>
    </citation>
    <scope>NUCLEOTIDE SEQUENCE [LARGE SCALE GENOMIC DNA]</scope>
    <source>
        <strain evidence="1 2">WCHKQ120001</strain>
    </source>
</reference>
<sequence length="155" mass="17154">MGMMDNVATEQLGLSLERASFLKKRSQSFLSAARQSGLADHSFTQQDDALSDDHAAVISGMECGEEVTLLLESLQNIDFAIHKLDAINNDEVAEPDVMAFYQDAIELLDEAEALLEECCEVDLIDYATDEIEWDESSLVPLEDDSLFADVEGEEE</sequence>
<dbReference type="Proteomes" id="UP000291793">
    <property type="component" value="Unassembled WGS sequence"/>
</dbReference>
<name>A0A4R0H1S0_9ENTR</name>
<evidence type="ECO:0000313" key="1">
    <source>
        <dbReference type="EMBL" id="TCC04555.1"/>
    </source>
</evidence>
<dbReference type="EMBL" id="SJOP01000013">
    <property type="protein sequence ID" value="TCC04555.1"/>
    <property type="molecule type" value="Genomic_DNA"/>
</dbReference>
<accession>A0A4R0H1S0</accession>
<keyword evidence="2" id="KW-1185">Reference proteome</keyword>
<dbReference type="AlphaFoldDB" id="A0A4R0H1S0"/>
<comment type="caution">
    <text evidence="1">The sequence shown here is derived from an EMBL/GenBank/DDBJ whole genome shotgun (WGS) entry which is preliminary data.</text>
</comment>
<protein>
    <submittedName>
        <fullName evidence="1">Uncharacterized protein</fullName>
    </submittedName>
</protein>
<proteinExistence type="predicted"/>